<dbReference type="InterPro" id="IPR002397">
    <property type="entry name" value="Cyt_P450_B"/>
</dbReference>
<evidence type="ECO:0000313" key="2">
    <source>
        <dbReference type="EMBL" id="MDC0684961.1"/>
    </source>
</evidence>
<dbReference type="EMBL" id="JAQNDK010000006">
    <property type="protein sequence ID" value="MDC0684961.1"/>
    <property type="molecule type" value="Genomic_DNA"/>
</dbReference>
<dbReference type="PANTHER" id="PTHR46696:SF1">
    <property type="entry name" value="CYTOCHROME P450 YJIB-RELATED"/>
    <property type="match status" value="1"/>
</dbReference>
<dbReference type="RefSeq" id="WP_272103082.1">
    <property type="nucleotide sequence ID" value="NZ_JAQNDK010000006.1"/>
</dbReference>
<dbReference type="Gene3D" id="1.10.630.10">
    <property type="entry name" value="Cytochrome P450"/>
    <property type="match status" value="1"/>
</dbReference>
<evidence type="ECO:0000256" key="1">
    <source>
        <dbReference type="ARBA" id="ARBA00010617"/>
    </source>
</evidence>
<dbReference type="InterPro" id="IPR001128">
    <property type="entry name" value="Cyt_P450"/>
</dbReference>
<protein>
    <submittedName>
        <fullName evidence="2">Cytochrome P450</fullName>
    </submittedName>
</protein>
<accession>A0ABT5CEU9</accession>
<comment type="caution">
    <text evidence="2">The sequence shown here is derived from an EMBL/GenBank/DDBJ whole genome shotgun (WGS) entry which is preliminary data.</text>
</comment>
<evidence type="ECO:0000313" key="3">
    <source>
        <dbReference type="Proteomes" id="UP001217485"/>
    </source>
</evidence>
<comment type="similarity">
    <text evidence="1">Belongs to the cytochrome P450 family.</text>
</comment>
<name>A0ABT5CEU9_9BACT</name>
<keyword evidence="3" id="KW-1185">Reference proteome</keyword>
<sequence>MTSAVTHKEWSVDSFEALDPAFVADPYPLYARLRAEAPVHFVASVGEWWITKYSYAKLVLADRRLTTQREKLMAFPPRHTSGSCPWAQNMIELDPPEHDRVRSLVGKVLTREAIQRLRSRIEQVAHELVDRVEGDGHMDIMADYAYPLPTNVLCELMGLPASERELLRAWMPGIHLQFDQAQPPAVRQQGEAADGAAREYLSRWIAERQVRPGADLISALLSAEDHGDRLAFPELLSNLSLLFYAGFETTARMISAGVYTLLSHPDQLTLLRAHPELMQSAVEELLRYASPVQRGVERWALTDLELGGKLIRKGDRLSVVLSAVNRDPEVFPEPDRLDITRKHNPHLVFARGTHACLGSLFAITELEIAFSVLLRRLPRLELATPEPTWGPNTKLRGMTALHVRF</sequence>
<gene>
    <name evidence="2" type="ORF">POL72_45020</name>
</gene>
<dbReference type="PRINTS" id="PR00359">
    <property type="entry name" value="BP450"/>
</dbReference>
<dbReference type="SUPFAM" id="SSF48264">
    <property type="entry name" value="Cytochrome P450"/>
    <property type="match status" value="1"/>
</dbReference>
<reference evidence="2 3" key="1">
    <citation type="submission" date="2023-01" db="EMBL/GenBank/DDBJ databases">
        <title>Minimal conservation of predation-associated metabolite biosynthetic gene clusters underscores biosynthetic potential of Myxococcota including descriptions for ten novel species: Archangium lansinium sp. nov., Myxococcus landrumus sp. nov., Nannocystis bai.</title>
        <authorList>
            <person name="Ahearne A."/>
            <person name="Stevens C."/>
            <person name="Dowd S."/>
        </authorList>
    </citation>
    <scope>NUCLEOTIDE SEQUENCE [LARGE SCALE GENOMIC DNA]</scope>
    <source>
        <strain evidence="2 3">WIWO2</strain>
    </source>
</reference>
<dbReference type="Proteomes" id="UP001217485">
    <property type="component" value="Unassembled WGS sequence"/>
</dbReference>
<dbReference type="PRINTS" id="PR00385">
    <property type="entry name" value="P450"/>
</dbReference>
<dbReference type="InterPro" id="IPR036396">
    <property type="entry name" value="Cyt_P450_sf"/>
</dbReference>
<organism evidence="2 3">
    <name type="scientific">Sorangium atrum</name>
    <dbReference type="NCBI Taxonomy" id="2995308"/>
    <lineage>
        <taxon>Bacteria</taxon>
        <taxon>Pseudomonadati</taxon>
        <taxon>Myxococcota</taxon>
        <taxon>Polyangia</taxon>
        <taxon>Polyangiales</taxon>
        <taxon>Polyangiaceae</taxon>
        <taxon>Sorangium</taxon>
    </lineage>
</organism>
<dbReference type="Pfam" id="PF00067">
    <property type="entry name" value="p450"/>
    <property type="match status" value="1"/>
</dbReference>
<dbReference type="PANTHER" id="PTHR46696">
    <property type="entry name" value="P450, PUTATIVE (EUROFUNG)-RELATED"/>
    <property type="match status" value="1"/>
</dbReference>
<proteinExistence type="inferred from homology"/>